<dbReference type="InterPro" id="IPR038377">
    <property type="entry name" value="Na/Glc_symporter_sf"/>
</dbReference>
<evidence type="ECO:0008006" key="3">
    <source>
        <dbReference type="Google" id="ProtNLM"/>
    </source>
</evidence>
<feature type="transmembrane region" description="Helical" evidence="1">
    <location>
        <begin position="13"/>
        <end position="34"/>
    </location>
</feature>
<dbReference type="EMBL" id="BARW01005451">
    <property type="protein sequence ID" value="GAI79500.1"/>
    <property type="molecule type" value="Genomic_DNA"/>
</dbReference>
<feature type="non-terminal residue" evidence="2">
    <location>
        <position position="1"/>
    </location>
</feature>
<organism evidence="2">
    <name type="scientific">marine sediment metagenome</name>
    <dbReference type="NCBI Taxonomy" id="412755"/>
    <lineage>
        <taxon>unclassified sequences</taxon>
        <taxon>metagenomes</taxon>
        <taxon>ecological metagenomes</taxon>
    </lineage>
</organism>
<keyword evidence="1" id="KW-0812">Transmembrane</keyword>
<protein>
    <recommendedName>
        <fullName evidence="3">Na+/glucose cotransporter</fullName>
    </recommendedName>
</protein>
<dbReference type="AlphaFoldDB" id="X1SW04"/>
<comment type="caution">
    <text evidence="2">The sequence shown here is derived from an EMBL/GenBank/DDBJ whole genome shotgun (WGS) entry which is preliminary data.</text>
</comment>
<evidence type="ECO:0000256" key="1">
    <source>
        <dbReference type="SAM" id="Phobius"/>
    </source>
</evidence>
<name>X1SW04_9ZZZZ</name>
<keyword evidence="1" id="KW-1133">Transmembrane helix</keyword>
<keyword evidence="1" id="KW-0472">Membrane</keyword>
<sequence>DGFIYKIFIAPNWLYYEIYLFVLCLAVIVIVTYFTKQASNEKLIGLTYASSTPEQKAATRASWNKWDVINSAVILGVIVLFYIYFWK</sequence>
<evidence type="ECO:0000313" key="2">
    <source>
        <dbReference type="EMBL" id="GAI79500.1"/>
    </source>
</evidence>
<reference evidence="2" key="1">
    <citation type="journal article" date="2014" name="Front. Microbiol.">
        <title>High frequency of phylogenetically diverse reductive dehalogenase-homologous genes in deep subseafloor sedimentary metagenomes.</title>
        <authorList>
            <person name="Kawai M."/>
            <person name="Futagami T."/>
            <person name="Toyoda A."/>
            <person name="Takaki Y."/>
            <person name="Nishi S."/>
            <person name="Hori S."/>
            <person name="Arai W."/>
            <person name="Tsubouchi T."/>
            <person name="Morono Y."/>
            <person name="Uchiyama I."/>
            <person name="Ito T."/>
            <person name="Fujiyama A."/>
            <person name="Inagaki F."/>
            <person name="Takami H."/>
        </authorList>
    </citation>
    <scope>NUCLEOTIDE SEQUENCE</scope>
    <source>
        <strain evidence="2">Expedition CK06-06</strain>
    </source>
</reference>
<accession>X1SW04</accession>
<dbReference type="Gene3D" id="1.20.1730.10">
    <property type="entry name" value="Sodium/glucose cotransporter"/>
    <property type="match status" value="1"/>
</dbReference>
<feature type="transmembrane region" description="Helical" evidence="1">
    <location>
        <begin position="68"/>
        <end position="86"/>
    </location>
</feature>
<gene>
    <name evidence="2" type="ORF">S12H4_11868</name>
</gene>
<proteinExistence type="predicted"/>